<organism evidence="2">
    <name type="scientific">Capitella teleta</name>
    <name type="common">Polychaete worm</name>
    <dbReference type="NCBI Taxonomy" id="283909"/>
    <lineage>
        <taxon>Eukaryota</taxon>
        <taxon>Metazoa</taxon>
        <taxon>Spiralia</taxon>
        <taxon>Lophotrochozoa</taxon>
        <taxon>Annelida</taxon>
        <taxon>Polychaeta</taxon>
        <taxon>Sedentaria</taxon>
        <taxon>Scolecida</taxon>
        <taxon>Capitellidae</taxon>
        <taxon>Capitella</taxon>
    </lineage>
</organism>
<reference evidence="3" key="3">
    <citation type="submission" date="2015-06" db="UniProtKB">
        <authorList>
            <consortium name="EnsemblMetazoa"/>
        </authorList>
    </citation>
    <scope>IDENTIFICATION</scope>
</reference>
<proteinExistence type="predicted"/>
<sequence>MMRIEAASTSSSLSRAFVYKRMRPKRGRGKTLLQAAAFYGYRRFFFFLLHSALPPPRYSLRLLSIASLASLSVLFRSIEKSAPVLSTPHMKPRPDSSSPLLRSFDIFKVFSKLFNAIYCSKKEKDIPNITKQRGKIRKHDLQSEAKPSSVFPLLTSFIVASFLSVSINWIEFEERRDAGGGEAQPPAQPPEEPAVLAGPRSPLTRWFSAVQEQNLDDAKVALSDNELHVDVQDAGLEITLSTRNLCQFSAHSRCPSFSDRVVLPLPAAISLTSRQTGPACIHCESEEMFHWLQKPFWMGATANAVARLKWA</sequence>
<evidence type="ECO:0000256" key="1">
    <source>
        <dbReference type="SAM" id="MobiDB-lite"/>
    </source>
</evidence>
<evidence type="ECO:0000313" key="4">
    <source>
        <dbReference type="Proteomes" id="UP000014760"/>
    </source>
</evidence>
<dbReference type="EMBL" id="AMQN01000043">
    <property type="status" value="NOT_ANNOTATED_CDS"/>
    <property type="molecule type" value="Genomic_DNA"/>
</dbReference>
<reference evidence="4" key="1">
    <citation type="submission" date="2012-12" db="EMBL/GenBank/DDBJ databases">
        <authorList>
            <person name="Hellsten U."/>
            <person name="Grimwood J."/>
            <person name="Chapman J.A."/>
            <person name="Shapiro H."/>
            <person name="Aerts A."/>
            <person name="Otillar R.P."/>
            <person name="Terry A.Y."/>
            <person name="Boore J.L."/>
            <person name="Simakov O."/>
            <person name="Marletaz F."/>
            <person name="Cho S.-J."/>
            <person name="Edsinger-Gonzales E."/>
            <person name="Havlak P."/>
            <person name="Kuo D.-H."/>
            <person name="Larsson T."/>
            <person name="Lv J."/>
            <person name="Arendt D."/>
            <person name="Savage R."/>
            <person name="Osoegawa K."/>
            <person name="de Jong P."/>
            <person name="Lindberg D.R."/>
            <person name="Seaver E.C."/>
            <person name="Weisblat D.A."/>
            <person name="Putnam N.H."/>
            <person name="Grigoriev I.V."/>
            <person name="Rokhsar D.S."/>
        </authorList>
    </citation>
    <scope>NUCLEOTIDE SEQUENCE</scope>
    <source>
        <strain evidence="4">I ESC-2004</strain>
    </source>
</reference>
<keyword evidence="4" id="KW-1185">Reference proteome</keyword>
<protein>
    <submittedName>
        <fullName evidence="2 3">Uncharacterized protein</fullName>
    </submittedName>
</protein>
<dbReference type="EMBL" id="KB291798">
    <property type="protein sequence ID" value="ELU18862.1"/>
    <property type="molecule type" value="Genomic_DNA"/>
</dbReference>
<reference evidence="2 4" key="2">
    <citation type="journal article" date="2013" name="Nature">
        <title>Insights into bilaterian evolution from three spiralian genomes.</title>
        <authorList>
            <person name="Simakov O."/>
            <person name="Marletaz F."/>
            <person name="Cho S.J."/>
            <person name="Edsinger-Gonzales E."/>
            <person name="Havlak P."/>
            <person name="Hellsten U."/>
            <person name="Kuo D.H."/>
            <person name="Larsson T."/>
            <person name="Lv J."/>
            <person name="Arendt D."/>
            <person name="Savage R."/>
            <person name="Osoegawa K."/>
            <person name="de Jong P."/>
            <person name="Grimwood J."/>
            <person name="Chapman J.A."/>
            <person name="Shapiro H."/>
            <person name="Aerts A."/>
            <person name="Otillar R.P."/>
            <person name="Terry A.Y."/>
            <person name="Boore J.L."/>
            <person name="Grigoriev I.V."/>
            <person name="Lindberg D.R."/>
            <person name="Seaver E.C."/>
            <person name="Weisblat D.A."/>
            <person name="Putnam N.H."/>
            <person name="Rokhsar D.S."/>
        </authorList>
    </citation>
    <scope>NUCLEOTIDE SEQUENCE</scope>
    <source>
        <strain evidence="2 4">I ESC-2004</strain>
    </source>
</reference>
<feature type="region of interest" description="Disordered" evidence="1">
    <location>
        <begin position="176"/>
        <end position="196"/>
    </location>
</feature>
<name>N1PB43_CAPTE</name>
<evidence type="ECO:0000313" key="3">
    <source>
        <dbReference type="EnsemblMetazoa" id="CapteP226765"/>
    </source>
</evidence>
<evidence type="ECO:0000313" key="2">
    <source>
        <dbReference type="EMBL" id="ELU18862.1"/>
    </source>
</evidence>
<dbReference type="AlphaFoldDB" id="N1PB43"/>
<gene>
    <name evidence="2" type="ORF">CAPTEDRAFT_226765</name>
</gene>
<accession>N1PB43</accession>
<dbReference type="HOGENOM" id="CLU_895006_0_0_1"/>
<dbReference type="EnsemblMetazoa" id="CapteT226765">
    <property type="protein sequence ID" value="CapteP226765"/>
    <property type="gene ID" value="CapteG226765"/>
</dbReference>
<dbReference type="Proteomes" id="UP000014760">
    <property type="component" value="Unassembled WGS sequence"/>
</dbReference>